<evidence type="ECO:0000313" key="4">
    <source>
        <dbReference type="EnsemblProtists" id="EKX50943"/>
    </source>
</evidence>
<feature type="region of interest" description="Disordered" evidence="1">
    <location>
        <begin position="1"/>
        <end position="22"/>
    </location>
</feature>
<sequence>MGTGDSASHLPETKIELLDHEEHEDDDFLMHIKSPQVKPCRNSSLDGQKFSLSPTAANGHHKQGAGHEEHRTLSRKFMSMSNLHLDDEEEEAAPVAKEETAAKHQEHDAKHHTLDHTVGTVTPTSSLKRTQSELAIAVESDDEEEEDHEEHSTSKIGEELLVVFDMDRTMVGDLVALSDRDNIETNVDWTWWPEGRHHGLNADEIVPFLKRGMLRPGLISMIQYLREIGATIVVYTHSERAWASKVCAAMEEVAGFKFIYRLFSRQDCKDGHPEFAARKSLQDSGMSWVSISRTIMFDDDGNVLGGGDQCRLIRVPTYDYWEPCQWDEVVNDDVLSKNSAECVDIVTRSVVEWGIAPPSFGKEDLTEGEIAADKRWEEAKQRKEAIKLSYNKVAKLDRLWFTLKESIASLSELDDDTMEELPARLRKSLGQSAKPMMRRRA</sequence>
<feature type="domain" description="FCP1 homology" evidence="2">
    <location>
        <begin position="158"/>
        <end position="324"/>
    </location>
</feature>
<feature type="compositionally biased region" description="Basic and acidic residues" evidence="1">
    <location>
        <begin position="96"/>
        <end position="115"/>
    </location>
</feature>
<proteinExistence type="predicted"/>
<dbReference type="SUPFAM" id="SSF56784">
    <property type="entry name" value="HAD-like"/>
    <property type="match status" value="1"/>
</dbReference>
<gene>
    <name evidence="3" type="ORF">GUITHDRAFT_161751</name>
</gene>
<dbReference type="InterPro" id="IPR036412">
    <property type="entry name" value="HAD-like_sf"/>
</dbReference>
<feature type="region of interest" description="Disordered" evidence="1">
    <location>
        <begin position="38"/>
        <end position="70"/>
    </location>
</feature>
<dbReference type="InterPro" id="IPR023214">
    <property type="entry name" value="HAD_sf"/>
</dbReference>
<feature type="compositionally biased region" description="Polar residues" evidence="1">
    <location>
        <begin position="41"/>
        <end position="56"/>
    </location>
</feature>
<reference evidence="4" key="3">
    <citation type="submission" date="2015-06" db="UniProtKB">
        <authorList>
            <consortium name="EnsemblProtists"/>
        </authorList>
    </citation>
    <scope>IDENTIFICATION</scope>
</reference>
<evidence type="ECO:0000259" key="2">
    <source>
        <dbReference type="SMART" id="SM00577"/>
    </source>
</evidence>
<dbReference type="KEGG" id="gtt:GUITHDRAFT_161751"/>
<keyword evidence="5" id="KW-1185">Reference proteome</keyword>
<name>L1JS84_GUITC</name>
<dbReference type="SMART" id="SM00577">
    <property type="entry name" value="CPDc"/>
    <property type="match status" value="1"/>
</dbReference>
<evidence type="ECO:0000256" key="1">
    <source>
        <dbReference type="SAM" id="MobiDB-lite"/>
    </source>
</evidence>
<dbReference type="PaxDb" id="55529-EKX50943"/>
<organism evidence="3">
    <name type="scientific">Guillardia theta (strain CCMP2712)</name>
    <name type="common">Cryptophyte</name>
    <dbReference type="NCBI Taxonomy" id="905079"/>
    <lineage>
        <taxon>Eukaryota</taxon>
        <taxon>Cryptophyceae</taxon>
        <taxon>Pyrenomonadales</taxon>
        <taxon>Geminigeraceae</taxon>
        <taxon>Guillardia</taxon>
    </lineage>
</organism>
<dbReference type="RefSeq" id="XP_005837923.1">
    <property type="nucleotide sequence ID" value="XM_005837866.1"/>
</dbReference>
<evidence type="ECO:0000313" key="3">
    <source>
        <dbReference type="EMBL" id="EKX50943.1"/>
    </source>
</evidence>
<dbReference type="AlphaFoldDB" id="L1JS84"/>
<accession>L1JS84</accession>
<dbReference type="InterPro" id="IPR004274">
    <property type="entry name" value="FCP1_dom"/>
</dbReference>
<dbReference type="Proteomes" id="UP000011087">
    <property type="component" value="Unassembled WGS sequence"/>
</dbReference>
<dbReference type="GeneID" id="17307560"/>
<feature type="region of interest" description="Disordered" evidence="1">
    <location>
        <begin position="87"/>
        <end position="124"/>
    </location>
</feature>
<evidence type="ECO:0000313" key="5">
    <source>
        <dbReference type="Proteomes" id="UP000011087"/>
    </source>
</evidence>
<reference evidence="5" key="2">
    <citation type="submission" date="2012-11" db="EMBL/GenBank/DDBJ databases">
        <authorList>
            <person name="Kuo A."/>
            <person name="Curtis B.A."/>
            <person name="Tanifuji G."/>
            <person name="Burki F."/>
            <person name="Gruber A."/>
            <person name="Irimia M."/>
            <person name="Maruyama S."/>
            <person name="Arias M.C."/>
            <person name="Ball S.G."/>
            <person name="Gile G.H."/>
            <person name="Hirakawa Y."/>
            <person name="Hopkins J.F."/>
            <person name="Rensing S.A."/>
            <person name="Schmutz J."/>
            <person name="Symeonidi A."/>
            <person name="Elias M."/>
            <person name="Eveleigh R.J."/>
            <person name="Herman E.K."/>
            <person name="Klute M.J."/>
            <person name="Nakayama T."/>
            <person name="Obornik M."/>
            <person name="Reyes-Prieto A."/>
            <person name="Armbrust E.V."/>
            <person name="Aves S.J."/>
            <person name="Beiko R.G."/>
            <person name="Coutinho P."/>
            <person name="Dacks J.B."/>
            <person name="Durnford D.G."/>
            <person name="Fast N.M."/>
            <person name="Green B.R."/>
            <person name="Grisdale C."/>
            <person name="Hempe F."/>
            <person name="Henrissat B."/>
            <person name="Hoppner M.P."/>
            <person name="Ishida K.-I."/>
            <person name="Kim E."/>
            <person name="Koreny L."/>
            <person name="Kroth P.G."/>
            <person name="Liu Y."/>
            <person name="Malik S.-B."/>
            <person name="Maier U.G."/>
            <person name="McRose D."/>
            <person name="Mock T."/>
            <person name="Neilson J.A."/>
            <person name="Onodera N.T."/>
            <person name="Poole A.M."/>
            <person name="Pritham E.J."/>
            <person name="Richards T.A."/>
            <person name="Rocap G."/>
            <person name="Roy S.W."/>
            <person name="Sarai C."/>
            <person name="Schaack S."/>
            <person name="Shirato S."/>
            <person name="Slamovits C.H."/>
            <person name="Spencer D.F."/>
            <person name="Suzuki S."/>
            <person name="Worden A.Z."/>
            <person name="Zauner S."/>
            <person name="Barry K."/>
            <person name="Bell C."/>
            <person name="Bharti A.K."/>
            <person name="Crow J.A."/>
            <person name="Grimwood J."/>
            <person name="Kramer R."/>
            <person name="Lindquist E."/>
            <person name="Lucas S."/>
            <person name="Salamov A."/>
            <person name="McFadden G.I."/>
            <person name="Lane C.E."/>
            <person name="Keeling P.J."/>
            <person name="Gray M.W."/>
            <person name="Grigoriev I.V."/>
            <person name="Archibald J.M."/>
        </authorList>
    </citation>
    <scope>NUCLEOTIDE SEQUENCE</scope>
    <source>
        <strain evidence="5">CCMP2712</strain>
    </source>
</reference>
<feature type="compositionally biased region" description="Basic and acidic residues" evidence="1">
    <location>
        <begin position="11"/>
        <end position="21"/>
    </location>
</feature>
<reference evidence="3 5" key="1">
    <citation type="journal article" date="2012" name="Nature">
        <title>Algal genomes reveal evolutionary mosaicism and the fate of nucleomorphs.</title>
        <authorList>
            <consortium name="DOE Joint Genome Institute"/>
            <person name="Curtis B.A."/>
            <person name="Tanifuji G."/>
            <person name="Burki F."/>
            <person name="Gruber A."/>
            <person name="Irimia M."/>
            <person name="Maruyama S."/>
            <person name="Arias M.C."/>
            <person name="Ball S.G."/>
            <person name="Gile G.H."/>
            <person name="Hirakawa Y."/>
            <person name="Hopkins J.F."/>
            <person name="Kuo A."/>
            <person name="Rensing S.A."/>
            <person name="Schmutz J."/>
            <person name="Symeonidi A."/>
            <person name="Elias M."/>
            <person name="Eveleigh R.J."/>
            <person name="Herman E.K."/>
            <person name="Klute M.J."/>
            <person name="Nakayama T."/>
            <person name="Obornik M."/>
            <person name="Reyes-Prieto A."/>
            <person name="Armbrust E.V."/>
            <person name="Aves S.J."/>
            <person name="Beiko R.G."/>
            <person name="Coutinho P."/>
            <person name="Dacks J.B."/>
            <person name="Durnford D.G."/>
            <person name="Fast N.M."/>
            <person name="Green B.R."/>
            <person name="Grisdale C.J."/>
            <person name="Hempel F."/>
            <person name="Henrissat B."/>
            <person name="Hoppner M.P."/>
            <person name="Ishida K."/>
            <person name="Kim E."/>
            <person name="Koreny L."/>
            <person name="Kroth P.G."/>
            <person name="Liu Y."/>
            <person name="Malik S.B."/>
            <person name="Maier U.G."/>
            <person name="McRose D."/>
            <person name="Mock T."/>
            <person name="Neilson J.A."/>
            <person name="Onodera N.T."/>
            <person name="Poole A.M."/>
            <person name="Pritham E.J."/>
            <person name="Richards T.A."/>
            <person name="Rocap G."/>
            <person name="Roy S.W."/>
            <person name="Sarai C."/>
            <person name="Schaack S."/>
            <person name="Shirato S."/>
            <person name="Slamovits C.H."/>
            <person name="Spencer D.F."/>
            <person name="Suzuki S."/>
            <person name="Worden A.Z."/>
            <person name="Zauner S."/>
            <person name="Barry K."/>
            <person name="Bell C."/>
            <person name="Bharti A.K."/>
            <person name="Crow J.A."/>
            <person name="Grimwood J."/>
            <person name="Kramer R."/>
            <person name="Lindquist E."/>
            <person name="Lucas S."/>
            <person name="Salamov A."/>
            <person name="McFadden G.I."/>
            <person name="Lane C.E."/>
            <person name="Keeling P.J."/>
            <person name="Gray M.W."/>
            <person name="Grigoriev I.V."/>
            <person name="Archibald J.M."/>
        </authorList>
    </citation>
    <scope>NUCLEOTIDE SEQUENCE</scope>
    <source>
        <strain evidence="3 5">CCMP2712</strain>
    </source>
</reference>
<protein>
    <recommendedName>
        <fullName evidence="2">FCP1 homology domain-containing protein</fullName>
    </recommendedName>
</protein>
<dbReference type="Pfam" id="PF03031">
    <property type="entry name" value="NIF"/>
    <property type="match status" value="1"/>
</dbReference>
<dbReference type="EMBL" id="JH992977">
    <property type="protein sequence ID" value="EKX50943.1"/>
    <property type="molecule type" value="Genomic_DNA"/>
</dbReference>
<dbReference type="HOGENOM" id="CLU_621803_0_0_1"/>
<dbReference type="EnsemblProtists" id="EKX50943">
    <property type="protein sequence ID" value="EKX50943"/>
    <property type="gene ID" value="GUITHDRAFT_161751"/>
</dbReference>
<dbReference type="Gene3D" id="3.40.50.1000">
    <property type="entry name" value="HAD superfamily/HAD-like"/>
    <property type="match status" value="1"/>
</dbReference>